<gene>
    <name evidence="1" type="ORF">AEth_01227</name>
</gene>
<accession>A0A8B3S279</accession>
<organism evidence="1 2">
    <name type="scientific">Candidatus Argoarchaeum ethanivorans</name>
    <dbReference type="NCBI Taxonomy" id="2608793"/>
    <lineage>
        <taxon>Archaea</taxon>
        <taxon>Methanobacteriati</taxon>
        <taxon>Methanobacteriota</taxon>
        <taxon>Stenosarchaea group</taxon>
        <taxon>Methanomicrobia</taxon>
        <taxon>Methanosarcinales</taxon>
        <taxon>Methanosarcinales incertae sedis</taxon>
        <taxon>GOM Arc I cluster</taxon>
        <taxon>Candidatus Argoarchaeum</taxon>
    </lineage>
</organism>
<sequence length="289" mass="32638">MLDREIAWRIFASEFNNTNIIHTAGGEQAPHYIITPTGARCNRLFAVGVITEVENIGHENNELWRARIADPTGAFTIYAGQYQTFSSVFFTGIKIPSFVAVVGKARIYEPGDGRIYTSIRPEELNVVDEYSRDQWILETAKSTLKRIDAVRLALNSNLHEGEIIEHLQSNNIQKELAIGISIAITQYNELEQYLSELEQVVYDAVRTVLVEKEDNVAAEPKQEEIIDSKEYVANIMEMLDTGKGAQYSDIVDAVRKVNITTKQLESIIKELMSEGRCYEPKIGVLRTVH</sequence>
<proteinExistence type="predicted"/>
<evidence type="ECO:0000313" key="1">
    <source>
        <dbReference type="EMBL" id="RZB29410.1"/>
    </source>
</evidence>
<dbReference type="Proteomes" id="UP000291831">
    <property type="component" value="Unassembled WGS sequence"/>
</dbReference>
<comment type="caution">
    <text evidence="1">The sequence shown here is derived from an EMBL/GenBank/DDBJ whole genome shotgun (WGS) entry which is preliminary data.</text>
</comment>
<dbReference type="InterPro" id="IPR036388">
    <property type="entry name" value="WH-like_DNA-bd_sf"/>
</dbReference>
<evidence type="ECO:0000313" key="2">
    <source>
        <dbReference type="Proteomes" id="UP000291831"/>
    </source>
</evidence>
<reference evidence="2" key="1">
    <citation type="submission" date="2019-01" db="EMBL/GenBank/DDBJ databases">
        <title>Anaerobic oxidation of ethane by archaea from a marine hydrocarbon seep.</title>
        <authorList>
            <person name="Musat F."/>
        </authorList>
    </citation>
    <scope>NUCLEOTIDE SEQUENCE [LARGE SCALE GENOMIC DNA]</scope>
</reference>
<dbReference type="Gene3D" id="1.10.10.10">
    <property type="entry name" value="Winged helix-like DNA-binding domain superfamily/Winged helix DNA-binding domain"/>
    <property type="match status" value="1"/>
</dbReference>
<dbReference type="EMBL" id="RPGO01000028">
    <property type="protein sequence ID" value="RZB29410.1"/>
    <property type="molecule type" value="Genomic_DNA"/>
</dbReference>
<evidence type="ECO:0008006" key="3">
    <source>
        <dbReference type="Google" id="ProtNLM"/>
    </source>
</evidence>
<protein>
    <recommendedName>
        <fullName evidence="3">DNA-binding protein</fullName>
    </recommendedName>
</protein>
<name>A0A8B3S279_9EURY</name>
<dbReference type="AlphaFoldDB" id="A0A8B3S279"/>